<dbReference type="EMBL" id="ANJV01000026">
    <property type="protein sequence ID" value="EPC54127.1"/>
    <property type="molecule type" value="Genomic_DNA"/>
</dbReference>
<dbReference type="AlphaFoldDB" id="A0A8E0IKY3"/>
<sequence length="54" mass="6123">MSTQSVVETVTALVKPILDDHHFYLTDVEFVKEGGGWYCVCILTRQAALHWTNV</sequence>
<dbReference type="Proteomes" id="UP000014303">
    <property type="component" value="Unassembled WGS sequence"/>
</dbReference>
<dbReference type="InterPro" id="IPR035956">
    <property type="entry name" value="RimP_N_sf"/>
</dbReference>
<name>A0A8E0IKY3_LACPA</name>
<comment type="caution">
    <text evidence="1">The sequence shown here is derived from an EMBL/GenBank/DDBJ whole genome shotgun (WGS) entry which is preliminary data.</text>
</comment>
<proteinExistence type="predicted"/>
<protein>
    <submittedName>
        <fullName evidence="1">Uncharacterized protein</fullName>
    </submittedName>
</protein>
<organism evidence="1 2">
    <name type="scientific">Lacticaseibacillus paracasei subsp. paracasei Lpp7</name>
    <dbReference type="NCBI Taxonomy" id="1256200"/>
    <lineage>
        <taxon>Bacteria</taxon>
        <taxon>Bacillati</taxon>
        <taxon>Bacillota</taxon>
        <taxon>Bacilli</taxon>
        <taxon>Lactobacillales</taxon>
        <taxon>Lactobacillaceae</taxon>
        <taxon>Lacticaseibacillus</taxon>
    </lineage>
</organism>
<dbReference type="SUPFAM" id="SSF75420">
    <property type="entry name" value="YhbC-like, N-terminal domain"/>
    <property type="match status" value="1"/>
</dbReference>
<gene>
    <name evidence="1" type="ORF">Lpp7_03004</name>
</gene>
<evidence type="ECO:0000313" key="2">
    <source>
        <dbReference type="Proteomes" id="UP000014303"/>
    </source>
</evidence>
<evidence type="ECO:0000313" key="1">
    <source>
        <dbReference type="EMBL" id="EPC54127.1"/>
    </source>
</evidence>
<accession>A0A8E0IKY3</accession>
<reference evidence="1 2" key="1">
    <citation type="journal article" date="2013" name="PLoS ONE">
        <title>Lactobacillus paracasei comparative genomics: towards species pan-genome definition and exploitation of diversity.</title>
        <authorList>
            <person name="Smokvina T."/>
            <person name="Wels M."/>
            <person name="Polka J."/>
            <person name="Chervaux C."/>
            <person name="Brisse S."/>
            <person name="Boekhorst J."/>
            <person name="van Hylckama Vlieg J.E."/>
            <person name="Siezen R.J."/>
        </authorList>
    </citation>
    <scope>NUCLEOTIDE SEQUENCE [LARGE SCALE GENOMIC DNA]</scope>
    <source>
        <strain evidence="1 2">Lpp7</strain>
    </source>
</reference>